<evidence type="ECO:0000256" key="5">
    <source>
        <dbReference type="ARBA" id="ARBA00022679"/>
    </source>
</evidence>
<keyword evidence="4" id="KW-0597">Phosphoprotein</keyword>
<dbReference type="CDD" id="cd00082">
    <property type="entry name" value="HisKA"/>
    <property type="match status" value="1"/>
</dbReference>
<dbReference type="Gene3D" id="3.30.565.10">
    <property type="entry name" value="Histidine kinase-like ATPase, C-terminal domain"/>
    <property type="match status" value="1"/>
</dbReference>
<evidence type="ECO:0000256" key="2">
    <source>
        <dbReference type="ARBA" id="ARBA00004370"/>
    </source>
</evidence>
<keyword evidence="9" id="KW-0902">Two-component regulatory system</keyword>
<dbReference type="STRING" id="391936.S7S_12645"/>
<keyword evidence="10 11" id="KW-0472">Membrane</keyword>
<protein>
    <recommendedName>
        <fullName evidence="3">histidine kinase</fullName>
        <ecNumber evidence="3">2.7.13.3</ecNumber>
    </recommendedName>
</protein>
<dbReference type="Pfam" id="PF02518">
    <property type="entry name" value="HATPase_c"/>
    <property type="match status" value="1"/>
</dbReference>
<evidence type="ECO:0000259" key="12">
    <source>
        <dbReference type="PROSITE" id="PS50109"/>
    </source>
</evidence>
<evidence type="ECO:0000256" key="4">
    <source>
        <dbReference type="ARBA" id="ARBA00022553"/>
    </source>
</evidence>
<dbReference type="Gene3D" id="6.10.340.10">
    <property type="match status" value="1"/>
</dbReference>
<dbReference type="SUPFAM" id="SSF47384">
    <property type="entry name" value="Homodimeric domain of signal transducing histidine kinase"/>
    <property type="match status" value="1"/>
</dbReference>
<dbReference type="SMART" id="SM00388">
    <property type="entry name" value="HisKA"/>
    <property type="match status" value="1"/>
</dbReference>
<feature type="transmembrane region" description="Helical" evidence="11">
    <location>
        <begin position="7"/>
        <end position="27"/>
    </location>
</feature>
<proteinExistence type="predicted"/>
<evidence type="ECO:0000313" key="15">
    <source>
        <dbReference type="Proteomes" id="UP000006764"/>
    </source>
</evidence>
<dbReference type="InterPro" id="IPR036097">
    <property type="entry name" value="HisK_dim/P_sf"/>
</dbReference>
<dbReference type="GO" id="GO:0005886">
    <property type="term" value="C:plasma membrane"/>
    <property type="evidence" value="ECO:0007669"/>
    <property type="project" value="TreeGrafter"/>
</dbReference>
<dbReference type="Pfam" id="PF00512">
    <property type="entry name" value="HisKA"/>
    <property type="match status" value="1"/>
</dbReference>
<gene>
    <name evidence="14" type="ORF">S7S_12645</name>
</gene>
<dbReference type="PROSITE" id="PS50109">
    <property type="entry name" value="HIS_KIN"/>
    <property type="match status" value="1"/>
</dbReference>
<accession>A0A0B4XPB8</accession>
<keyword evidence="15" id="KW-1185">Reference proteome</keyword>
<dbReference type="RefSeq" id="WP_008738691.1">
    <property type="nucleotide sequence ID" value="NZ_CP004387.1"/>
</dbReference>
<dbReference type="Pfam" id="PF16750">
    <property type="entry name" value="HK_sensor"/>
    <property type="match status" value="1"/>
</dbReference>
<keyword evidence="6 11" id="KW-0812">Transmembrane</keyword>
<dbReference type="OrthoDB" id="9804645at2"/>
<dbReference type="PANTHER" id="PTHR45436">
    <property type="entry name" value="SENSOR HISTIDINE KINASE YKOH"/>
    <property type="match status" value="1"/>
</dbReference>
<dbReference type="InterPro" id="IPR003661">
    <property type="entry name" value="HisK_dim/P_dom"/>
</dbReference>
<feature type="transmembrane region" description="Helical" evidence="11">
    <location>
        <begin position="153"/>
        <end position="175"/>
    </location>
</feature>
<dbReference type="Proteomes" id="UP000006764">
    <property type="component" value="Chromosome"/>
</dbReference>
<dbReference type="PANTHER" id="PTHR45436:SF5">
    <property type="entry name" value="SENSOR HISTIDINE KINASE TRCS"/>
    <property type="match status" value="1"/>
</dbReference>
<dbReference type="GO" id="GO:0000155">
    <property type="term" value="F:phosphorelay sensor kinase activity"/>
    <property type="evidence" value="ECO:0007669"/>
    <property type="project" value="InterPro"/>
</dbReference>
<dbReference type="KEGG" id="apac:S7S_12645"/>
<dbReference type="InterPro" id="IPR031930">
    <property type="entry name" value="HK_sensor"/>
</dbReference>
<evidence type="ECO:0000313" key="14">
    <source>
        <dbReference type="EMBL" id="AJD48941.1"/>
    </source>
</evidence>
<evidence type="ECO:0000256" key="8">
    <source>
        <dbReference type="ARBA" id="ARBA00022989"/>
    </source>
</evidence>
<dbReference type="InterPro" id="IPR003660">
    <property type="entry name" value="HAMP_dom"/>
</dbReference>
<evidence type="ECO:0000259" key="13">
    <source>
        <dbReference type="PROSITE" id="PS50885"/>
    </source>
</evidence>
<dbReference type="InterPro" id="IPR005467">
    <property type="entry name" value="His_kinase_dom"/>
</dbReference>
<comment type="catalytic activity">
    <reaction evidence="1">
        <text>ATP + protein L-histidine = ADP + protein N-phospho-L-histidine.</text>
        <dbReference type="EC" id="2.7.13.3"/>
    </reaction>
</comment>
<dbReference type="Pfam" id="PF00672">
    <property type="entry name" value="HAMP"/>
    <property type="match status" value="1"/>
</dbReference>
<dbReference type="Gene3D" id="3.30.450.170">
    <property type="entry name" value="Two-component histidine kinase, sensor domain"/>
    <property type="match status" value="1"/>
</dbReference>
<organism evidence="14 15">
    <name type="scientific">Isoalcanivorax pacificus W11-5</name>
    <dbReference type="NCBI Taxonomy" id="391936"/>
    <lineage>
        <taxon>Bacteria</taxon>
        <taxon>Pseudomonadati</taxon>
        <taxon>Pseudomonadota</taxon>
        <taxon>Gammaproteobacteria</taxon>
        <taxon>Oceanospirillales</taxon>
        <taxon>Alcanivoracaceae</taxon>
        <taxon>Isoalcanivorax</taxon>
    </lineage>
</organism>
<dbReference type="CDD" id="cd06225">
    <property type="entry name" value="HAMP"/>
    <property type="match status" value="1"/>
</dbReference>
<dbReference type="Gene3D" id="1.10.287.130">
    <property type="match status" value="1"/>
</dbReference>
<dbReference type="EMBL" id="CP004387">
    <property type="protein sequence ID" value="AJD48941.1"/>
    <property type="molecule type" value="Genomic_DNA"/>
</dbReference>
<feature type="domain" description="HAMP" evidence="13">
    <location>
        <begin position="176"/>
        <end position="230"/>
    </location>
</feature>
<keyword evidence="8 11" id="KW-1133">Transmembrane helix</keyword>
<dbReference type="SMART" id="SM00387">
    <property type="entry name" value="HATPase_c"/>
    <property type="match status" value="1"/>
</dbReference>
<dbReference type="AlphaFoldDB" id="A0A0B4XPB8"/>
<dbReference type="PROSITE" id="PS50885">
    <property type="entry name" value="HAMP"/>
    <property type="match status" value="1"/>
</dbReference>
<evidence type="ECO:0000256" key="3">
    <source>
        <dbReference type="ARBA" id="ARBA00012438"/>
    </source>
</evidence>
<dbReference type="PRINTS" id="PR00344">
    <property type="entry name" value="BCTRLSENSOR"/>
</dbReference>
<evidence type="ECO:0000256" key="11">
    <source>
        <dbReference type="SAM" id="Phobius"/>
    </source>
</evidence>
<dbReference type="SMART" id="SM00304">
    <property type="entry name" value="HAMP"/>
    <property type="match status" value="1"/>
</dbReference>
<evidence type="ECO:0000256" key="7">
    <source>
        <dbReference type="ARBA" id="ARBA00022777"/>
    </source>
</evidence>
<dbReference type="InterPro" id="IPR050428">
    <property type="entry name" value="TCS_sensor_his_kinase"/>
</dbReference>
<name>A0A0B4XPB8_9GAMM</name>
<evidence type="ECO:0000256" key="6">
    <source>
        <dbReference type="ARBA" id="ARBA00022692"/>
    </source>
</evidence>
<dbReference type="HOGENOM" id="CLU_000445_89_27_6"/>
<dbReference type="InterPro" id="IPR003594">
    <property type="entry name" value="HATPase_dom"/>
</dbReference>
<evidence type="ECO:0000256" key="10">
    <source>
        <dbReference type="ARBA" id="ARBA00023136"/>
    </source>
</evidence>
<dbReference type="EC" id="2.7.13.3" evidence="3"/>
<keyword evidence="5" id="KW-0808">Transferase</keyword>
<dbReference type="InterPro" id="IPR038428">
    <property type="entry name" value="HK_sensor_dom_sf"/>
</dbReference>
<dbReference type="SUPFAM" id="SSF55874">
    <property type="entry name" value="ATPase domain of HSP90 chaperone/DNA topoisomerase II/histidine kinase"/>
    <property type="match status" value="1"/>
</dbReference>
<dbReference type="InterPro" id="IPR004358">
    <property type="entry name" value="Sig_transdc_His_kin-like_C"/>
</dbReference>
<evidence type="ECO:0000256" key="9">
    <source>
        <dbReference type="ARBA" id="ARBA00023012"/>
    </source>
</evidence>
<comment type="subcellular location">
    <subcellularLocation>
        <location evidence="2">Membrane</location>
    </subcellularLocation>
</comment>
<reference evidence="14 15" key="1">
    <citation type="journal article" date="2012" name="J. Bacteriol.">
        <title>Genome sequence of an alkane-degrading bacterium, Alcanivorax pacificus type strain W11-5, isolated from deep sea sediment.</title>
        <authorList>
            <person name="Lai Q."/>
            <person name="Shao Z."/>
        </authorList>
    </citation>
    <scope>NUCLEOTIDE SEQUENCE [LARGE SCALE GENOMIC DNA]</scope>
    <source>
        <strain evidence="14 15">W11-5</strain>
    </source>
</reference>
<evidence type="ECO:0000256" key="1">
    <source>
        <dbReference type="ARBA" id="ARBA00000085"/>
    </source>
</evidence>
<dbReference type="InterPro" id="IPR036890">
    <property type="entry name" value="HATPase_C_sf"/>
</dbReference>
<feature type="domain" description="Histidine kinase" evidence="12">
    <location>
        <begin position="238"/>
        <end position="445"/>
    </location>
</feature>
<sequence length="445" mass="49809">MPGRYSLLWRLSAVLCLSAVLVVWLSWHLTMQVGERVLRLGTEAKTTLHGYAAEAEQAWRGGDDAMRRWLSTLQAREPGDAMLVDQHGVSLTSVPLTEHQRAGLRFQRELDYRMSLRSVEMPYIGIPFPQAPEAGRLVMQLPPRFFPGRVIPFWRALLMGVLPALLALLLGVLVYRQLMRPLRALEAQVLRFRDDPQARVAPELAARRDEFGQVGESFNLMAERVAGVLGAQRQLLHDMSHELRTPLSRLSVALDGKLSEDALRERVARELALMSALVDDTLELAWHDMVQPVSSTETVTLGPMWDLVVENVAFEAGWPVSRFPNRLPEDARVRAHVNDLARTLENLVRNAVRHSPPEGEVRLQGQREGDMWHLWVADQGPGVAPEALARIFEPFVRLDTAREQGSGFGLGLSIARRAVVRQGGTLWAENGAPGLRVHLRLPAVE</sequence>
<keyword evidence="7 14" id="KW-0418">Kinase</keyword>